<dbReference type="Proteomes" id="UP000577707">
    <property type="component" value="Unassembled WGS sequence"/>
</dbReference>
<keyword evidence="4" id="KW-1185">Reference proteome</keyword>
<evidence type="ECO:0000259" key="2">
    <source>
        <dbReference type="Pfam" id="PF09346"/>
    </source>
</evidence>
<proteinExistence type="predicted"/>
<dbReference type="RefSeq" id="WP_183548836.1">
    <property type="nucleotide sequence ID" value="NZ_BMQT01000008.1"/>
</dbReference>
<evidence type="ECO:0000313" key="3">
    <source>
        <dbReference type="EMBL" id="MBB3091113.1"/>
    </source>
</evidence>
<sequence>MIIEDFETWRPLIDSVDLRGKTRFSGHVEAAGGHGLRGATLPEPPPLQPGKARQVEDYREVWAPLEVIRDALKADDVQGVEFDVDVADAPAATVRIVVLQKPSYESDKLTVVEDSLPEPYRRRAVPPAPDHPRGWSDLDALEAALREIWPNSTGMSDAELDAYEKQVGRPLPPEARVLYSVIREHSVDYSTIPPADPIGFDIWPLDSAQRQARRTDYNDWWFLARTAADDASAKPVQALSQPPEWFVIGGDVAIYAIDMAPGPTGKVGQVIVWNDEDRWDQPFGAQLVSDSLLDFFQGRNHTTWTGSTWTEDLPAYGEVTTANGRSISEVASDELEILYVVRGSEPLSLAPIAGLPRLRTVEATAGSVTDVLALGTLSNLEYLEIGVGEWNVLLDAGQVPPSLKACGVDSGLHNRHTTHEVAAVLDRIRDVFDIPNAGQMLTVRGRLPTSSKV</sequence>
<feature type="domain" description="Knr4/Smi1-like" evidence="2">
    <location>
        <begin position="155"/>
        <end position="297"/>
    </location>
</feature>
<gene>
    <name evidence="3" type="ORF">FHS12_004078</name>
</gene>
<dbReference type="InterPro" id="IPR018958">
    <property type="entry name" value="Knr4/Smi1-like_dom"/>
</dbReference>
<reference evidence="3 4" key="1">
    <citation type="submission" date="2020-08" db="EMBL/GenBank/DDBJ databases">
        <title>Genomic Encyclopedia of Type Strains, Phase III (KMG-III): the genomes of soil and plant-associated and newly described type strains.</title>
        <authorList>
            <person name="Whitman W."/>
        </authorList>
    </citation>
    <scope>NUCLEOTIDE SEQUENCE [LARGE SCALE GENOMIC DNA]</scope>
    <source>
        <strain evidence="3 4">CECT 3302</strain>
    </source>
</reference>
<dbReference type="AlphaFoldDB" id="A0A7W5A7R7"/>
<comment type="caution">
    <text evidence="3">The sequence shown here is derived from an EMBL/GenBank/DDBJ whole genome shotgun (WGS) entry which is preliminary data.</text>
</comment>
<feature type="region of interest" description="Disordered" evidence="1">
    <location>
        <begin position="31"/>
        <end position="51"/>
    </location>
</feature>
<dbReference type="InterPro" id="IPR037883">
    <property type="entry name" value="Knr4/Smi1-like_sf"/>
</dbReference>
<evidence type="ECO:0000313" key="4">
    <source>
        <dbReference type="Proteomes" id="UP000577707"/>
    </source>
</evidence>
<dbReference type="EMBL" id="JACHXG010000009">
    <property type="protein sequence ID" value="MBB3091113.1"/>
    <property type="molecule type" value="Genomic_DNA"/>
</dbReference>
<name>A0A7W5A7R7_9ACTN</name>
<dbReference type="SUPFAM" id="SSF160631">
    <property type="entry name" value="SMI1/KNR4-like"/>
    <property type="match status" value="1"/>
</dbReference>
<organism evidence="3 4">
    <name type="scientific">Nocardioides albus</name>
    <dbReference type="NCBI Taxonomy" id="1841"/>
    <lineage>
        <taxon>Bacteria</taxon>
        <taxon>Bacillati</taxon>
        <taxon>Actinomycetota</taxon>
        <taxon>Actinomycetes</taxon>
        <taxon>Propionibacteriales</taxon>
        <taxon>Nocardioidaceae</taxon>
        <taxon>Nocardioides</taxon>
    </lineage>
</organism>
<dbReference type="Pfam" id="PF09346">
    <property type="entry name" value="SMI1_KNR4"/>
    <property type="match status" value="1"/>
</dbReference>
<protein>
    <submittedName>
        <fullName evidence="3">Cell wall assembly regulator SMI1</fullName>
    </submittedName>
</protein>
<accession>A0A7W5A7R7</accession>
<evidence type="ECO:0000256" key="1">
    <source>
        <dbReference type="SAM" id="MobiDB-lite"/>
    </source>
</evidence>